<protein>
    <submittedName>
        <fullName evidence="1">Uncharacterized protein</fullName>
    </submittedName>
</protein>
<accession>A0A2P6QMS8</accession>
<sequence>MFNWLEQLETSRGCHFPFYSHKEKEKKIVSHIFFFSLSHQSVNATSSITSSHSLSHTSHIQLKRTLQRHNQKGYPLCSFFSVAAH</sequence>
<proteinExistence type="predicted"/>
<keyword evidence="2" id="KW-1185">Reference proteome</keyword>
<name>A0A2P6QMS8_ROSCH</name>
<dbReference type="EMBL" id="PDCK01000043">
    <property type="protein sequence ID" value="PRQ35490.1"/>
    <property type="molecule type" value="Genomic_DNA"/>
</dbReference>
<dbReference type="AlphaFoldDB" id="A0A2P6QMS8"/>
<reference evidence="1 2" key="1">
    <citation type="journal article" date="2018" name="Nat. Genet.">
        <title>The Rosa genome provides new insights in the design of modern roses.</title>
        <authorList>
            <person name="Bendahmane M."/>
        </authorList>
    </citation>
    <scope>NUCLEOTIDE SEQUENCE [LARGE SCALE GENOMIC DNA]</scope>
    <source>
        <strain evidence="2">cv. Old Blush</strain>
    </source>
</reference>
<dbReference type="Proteomes" id="UP000238479">
    <property type="component" value="Chromosome 5"/>
</dbReference>
<dbReference type="Gramene" id="PRQ35490">
    <property type="protein sequence ID" value="PRQ35490"/>
    <property type="gene ID" value="RchiOBHm_Chr5g0080591"/>
</dbReference>
<comment type="caution">
    <text evidence="1">The sequence shown here is derived from an EMBL/GenBank/DDBJ whole genome shotgun (WGS) entry which is preliminary data.</text>
</comment>
<organism evidence="1 2">
    <name type="scientific">Rosa chinensis</name>
    <name type="common">China rose</name>
    <dbReference type="NCBI Taxonomy" id="74649"/>
    <lineage>
        <taxon>Eukaryota</taxon>
        <taxon>Viridiplantae</taxon>
        <taxon>Streptophyta</taxon>
        <taxon>Embryophyta</taxon>
        <taxon>Tracheophyta</taxon>
        <taxon>Spermatophyta</taxon>
        <taxon>Magnoliopsida</taxon>
        <taxon>eudicotyledons</taxon>
        <taxon>Gunneridae</taxon>
        <taxon>Pentapetalae</taxon>
        <taxon>rosids</taxon>
        <taxon>fabids</taxon>
        <taxon>Rosales</taxon>
        <taxon>Rosaceae</taxon>
        <taxon>Rosoideae</taxon>
        <taxon>Rosoideae incertae sedis</taxon>
        <taxon>Rosa</taxon>
    </lineage>
</organism>
<evidence type="ECO:0000313" key="2">
    <source>
        <dbReference type="Proteomes" id="UP000238479"/>
    </source>
</evidence>
<gene>
    <name evidence="1" type="ORF">RchiOBHm_Chr5g0080591</name>
</gene>
<evidence type="ECO:0000313" key="1">
    <source>
        <dbReference type="EMBL" id="PRQ35490.1"/>
    </source>
</evidence>